<feature type="compositionally biased region" description="Low complexity" evidence="1">
    <location>
        <begin position="73"/>
        <end position="86"/>
    </location>
</feature>
<accession>K0S174</accession>
<evidence type="ECO:0000313" key="2">
    <source>
        <dbReference type="EMBL" id="EJK59045.1"/>
    </source>
</evidence>
<feature type="region of interest" description="Disordered" evidence="1">
    <location>
        <begin position="266"/>
        <end position="297"/>
    </location>
</feature>
<gene>
    <name evidence="2" type="ORF">THAOC_20780</name>
</gene>
<dbReference type="Proteomes" id="UP000266841">
    <property type="component" value="Unassembled WGS sequence"/>
</dbReference>
<protein>
    <submittedName>
        <fullName evidence="2">Uncharacterized protein</fullName>
    </submittedName>
</protein>
<feature type="non-terminal residue" evidence="2">
    <location>
        <position position="1"/>
    </location>
</feature>
<organism evidence="2 3">
    <name type="scientific">Thalassiosira oceanica</name>
    <name type="common">Marine diatom</name>
    <dbReference type="NCBI Taxonomy" id="159749"/>
    <lineage>
        <taxon>Eukaryota</taxon>
        <taxon>Sar</taxon>
        <taxon>Stramenopiles</taxon>
        <taxon>Ochrophyta</taxon>
        <taxon>Bacillariophyta</taxon>
        <taxon>Coscinodiscophyceae</taxon>
        <taxon>Thalassiosirophycidae</taxon>
        <taxon>Thalassiosirales</taxon>
        <taxon>Thalassiosiraceae</taxon>
        <taxon>Thalassiosira</taxon>
    </lineage>
</organism>
<dbReference type="EMBL" id="AGNL01023766">
    <property type="protein sequence ID" value="EJK59045.1"/>
    <property type="molecule type" value="Genomic_DNA"/>
</dbReference>
<dbReference type="AlphaFoldDB" id="K0S174"/>
<feature type="compositionally biased region" description="Basic and acidic residues" evidence="1">
    <location>
        <begin position="1"/>
        <end position="30"/>
    </location>
</feature>
<evidence type="ECO:0000256" key="1">
    <source>
        <dbReference type="SAM" id="MobiDB-lite"/>
    </source>
</evidence>
<proteinExistence type="predicted"/>
<comment type="caution">
    <text evidence="2">The sequence shown here is derived from an EMBL/GenBank/DDBJ whole genome shotgun (WGS) entry which is preliminary data.</text>
</comment>
<name>K0S174_THAOC</name>
<feature type="region of interest" description="Disordered" evidence="1">
    <location>
        <begin position="1"/>
        <end position="33"/>
    </location>
</feature>
<sequence length="548" mass="61268">NKRQSESKDERRSPPEARRLEGRRREDRRRVSFFARPPRGQSCVGLLDTAIGAGCHDRRDFQSSYATSSITSGGAPAGPCGAALGGRPPPWRPRDAPQTAERVRVRVGVQGQAGRRSPSKIMVRVTRGWIEIPGSRIKEELHNISTRALEMSHVREDLVYAVQTARRVEDMLADIPPTVSTVKKRMKLASIATPKTRSFNRLIPILKSPFFHFCSRQEDRQRQRPSYPFDDSVRLKCLHAEDKVIYFLHREDKLSLYVPPKKGLNVDTQASRESRRKRIKKAAASAPTDGDDSASVDEPFDTSVVGRIIKSDTALTWSVALDNALITKVVSREKERQFFKLPIGVRERNESRIGGYISQAFNVQAYDGSLLPEFVTGSIVLPPGAIKDIEDTGMSCHLFTVGDCQPDSLEYSLGSPNSTDHRKQFDKKEVQRFMLSKNDQTLTPPGNSFKLKNHSLTNTATLYCTIIKVNGGNEMETSSVSSVSDLNKAMAKKEDGSLDGERITASCSSSDFDRRVRPTRRRAASRDDLTWGYRDVGLELATLANFRL</sequence>
<keyword evidence="3" id="KW-1185">Reference proteome</keyword>
<feature type="region of interest" description="Disordered" evidence="1">
    <location>
        <begin position="66"/>
        <end position="100"/>
    </location>
</feature>
<reference evidence="2 3" key="1">
    <citation type="journal article" date="2012" name="Genome Biol.">
        <title>Genome and low-iron response of an oceanic diatom adapted to chronic iron limitation.</title>
        <authorList>
            <person name="Lommer M."/>
            <person name="Specht M."/>
            <person name="Roy A.S."/>
            <person name="Kraemer L."/>
            <person name="Andreson R."/>
            <person name="Gutowska M.A."/>
            <person name="Wolf J."/>
            <person name="Bergner S.V."/>
            <person name="Schilhabel M.B."/>
            <person name="Klostermeier U.C."/>
            <person name="Beiko R.G."/>
            <person name="Rosenstiel P."/>
            <person name="Hippler M."/>
            <person name="Laroche J."/>
        </authorList>
    </citation>
    <scope>NUCLEOTIDE SEQUENCE [LARGE SCALE GENOMIC DNA]</scope>
    <source>
        <strain evidence="2 3">CCMP1005</strain>
    </source>
</reference>
<dbReference type="OrthoDB" id="1939643at2759"/>
<evidence type="ECO:0000313" key="3">
    <source>
        <dbReference type="Proteomes" id="UP000266841"/>
    </source>
</evidence>